<evidence type="ECO:0000256" key="1">
    <source>
        <dbReference type="ARBA" id="ARBA00023015"/>
    </source>
</evidence>
<dbReference type="SUPFAM" id="SSF46785">
    <property type="entry name" value="Winged helix' DNA-binding domain"/>
    <property type="match status" value="1"/>
</dbReference>
<dbReference type="SMART" id="SM00866">
    <property type="entry name" value="UTRA"/>
    <property type="match status" value="1"/>
</dbReference>
<dbReference type="InterPro" id="IPR000524">
    <property type="entry name" value="Tscrpt_reg_HTH_GntR"/>
</dbReference>
<dbReference type="RefSeq" id="WP_237285705.1">
    <property type="nucleotide sequence ID" value="NZ_CP018047.1"/>
</dbReference>
<dbReference type="CDD" id="cd07377">
    <property type="entry name" value="WHTH_GntR"/>
    <property type="match status" value="1"/>
</dbReference>
<sequence length="238" mass="26022">MARAPRYQVIYDDLVSRIRSGALAPSARLPSETDLARQYGVSRMTVRQALDLLDSERFVVRRQGSGTFVSGHGDRGRRLNRLRSFAEEIEGTGGEPSTRLIHCETTTAPAGVTEVLGGTADDTVNRLTRVRLVDGSPAALQDAWIPYSVAPSLCREPLLDGSLYRTLATRFGVELRHADQSMTATLLTAEQADLLETEPGGAALVVRRTTYGSRGEVVEFTTSWTLPGFPFLLRIDAE</sequence>
<dbReference type="AlphaFoldDB" id="A0A1U9QW08"/>
<reference evidence="5 6" key="1">
    <citation type="submission" date="2016-11" db="EMBL/GenBank/DDBJ databases">
        <title>Complete genome sequence of Streptomyces niveus SCSIO 3406.</title>
        <authorList>
            <person name="Zhu Q."/>
            <person name="Cheng W."/>
            <person name="Song Y."/>
            <person name="Li Q."/>
            <person name="Ju J."/>
        </authorList>
    </citation>
    <scope>NUCLEOTIDE SEQUENCE [LARGE SCALE GENOMIC DNA]</scope>
    <source>
        <strain evidence="5 6">SCSIO 3406</strain>
    </source>
</reference>
<dbReference type="InterPro" id="IPR036390">
    <property type="entry name" value="WH_DNA-bd_sf"/>
</dbReference>
<dbReference type="KEGG" id="snw:BBN63_20730"/>
<dbReference type="PROSITE" id="PS50949">
    <property type="entry name" value="HTH_GNTR"/>
    <property type="match status" value="1"/>
</dbReference>
<evidence type="ECO:0000259" key="4">
    <source>
        <dbReference type="PROSITE" id="PS50949"/>
    </source>
</evidence>
<dbReference type="PANTHER" id="PTHR44846">
    <property type="entry name" value="MANNOSYL-D-GLYCERATE TRANSPORT/METABOLISM SYSTEM REPRESSOR MNGR-RELATED"/>
    <property type="match status" value="1"/>
</dbReference>
<dbReference type="SUPFAM" id="SSF64288">
    <property type="entry name" value="Chorismate lyase-like"/>
    <property type="match status" value="1"/>
</dbReference>
<keyword evidence="1" id="KW-0805">Transcription regulation</keyword>
<keyword evidence="3" id="KW-0804">Transcription</keyword>
<dbReference type="Gene3D" id="3.40.1410.10">
    <property type="entry name" value="Chorismate lyase-like"/>
    <property type="match status" value="1"/>
</dbReference>
<dbReference type="Proteomes" id="UP000189677">
    <property type="component" value="Chromosome"/>
</dbReference>
<evidence type="ECO:0000313" key="5">
    <source>
        <dbReference type="EMBL" id="AQU68279.1"/>
    </source>
</evidence>
<dbReference type="PRINTS" id="PR00035">
    <property type="entry name" value="HTHGNTR"/>
</dbReference>
<evidence type="ECO:0000256" key="3">
    <source>
        <dbReference type="ARBA" id="ARBA00023163"/>
    </source>
</evidence>
<gene>
    <name evidence="5" type="ORF">BBN63_20730</name>
</gene>
<accession>A0A1U9QW08</accession>
<keyword evidence="2" id="KW-0238">DNA-binding</keyword>
<dbReference type="GO" id="GO:0003700">
    <property type="term" value="F:DNA-binding transcription factor activity"/>
    <property type="evidence" value="ECO:0007669"/>
    <property type="project" value="InterPro"/>
</dbReference>
<dbReference type="InterPro" id="IPR028978">
    <property type="entry name" value="Chorismate_lyase_/UTRA_dom_sf"/>
</dbReference>
<evidence type="ECO:0000313" key="6">
    <source>
        <dbReference type="Proteomes" id="UP000189677"/>
    </source>
</evidence>
<feature type="domain" description="HTH gntR-type" evidence="4">
    <location>
        <begin position="4"/>
        <end position="72"/>
    </location>
</feature>
<organism evidence="5 6">
    <name type="scientific">Streptomyces niveus</name>
    <name type="common">Streptomyces spheroides</name>
    <dbReference type="NCBI Taxonomy" id="193462"/>
    <lineage>
        <taxon>Bacteria</taxon>
        <taxon>Bacillati</taxon>
        <taxon>Actinomycetota</taxon>
        <taxon>Actinomycetes</taxon>
        <taxon>Kitasatosporales</taxon>
        <taxon>Streptomycetaceae</taxon>
        <taxon>Streptomyces</taxon>
    </lineage>
</organism>
<dbReference type="SMART" id="SM00345">
    <property type="entry name" value="HTH_GNTR"/>
    <property type="match status" value="1"/>
</dbReference>
<dbReference type="Pfam" id="PF00392">
    <property type="entry name" value="GntR"/>
    <property type="match status" value="1"/>
</dbReference>
<dbReference type="Pfam" id="PF07702">
    <property type="entry name" value="UTRA"/>
    <property type="match status" value="1"/>
</dbReference>
<dbReference type="GO" id="GO:0045892">
    <property type="term" value="P:negative regulation of DNA-templated transcription"/>
    <property type="evidence" value="ECO:0007669"/>
    <property type="project" value="TreeGrafter"/>
</dbReference>
<dbReference type="FunFam" id="1.10.10.10:FF:000079">
    <property type="entry name" value="GntR family transcriptional regulator"/>
    <property type="match status" value="1"/>
</dbReference>
<dbReference type="GO" id="GO:0003677">
    <property type="term" value="F:DNA binding"/>
    <property type="evidence" value="ECO:0007669"/>
    <property type="project" value="UniProtKB-KW"/>
</dbReference>
<keyword evidence="6" id="KW-1185">Reference proteome</keyword>
<dbReference type="InterPro" id="IPR050679">
    <property type="entry name" value="Bact_HTH_transcr_reg"/>
</dbReference>
<evidence type="ECO:0000256" key="2">
    <source>
        <dbReference type="ARBA" id="ARBA00023125"/>
    </source>
</evidence>
<dbReference type="Gene3D" id="1.10.10.10">
    <property type="entry name" value="Winged helix-like DNA-binding domain superfamily/Winged helix DNA-binding domain"/>
    <property type="match status" value="1"/>
</dbReference>
<proteinExistence type="predicted"/>
<name>A0A1U9QW08_STRNV</name>
<protein>
    <submittedName>
        <fullName evidence="5">GntR family transcriptional regulator</fullName>
    </submittedName>
</protein>
<dbReference type="EMBL" id="CP018047">
    <property type="protein sequence ID" value="AQU68279.1"/>
    <property type="molecule type" value="Genomic_DNA"/>
</dbReference>
<dbReference type="InterPro" id="IPR036388">
    <property type="entry name" value="WH-like_DNA-bd_sf"/>
</dbReference>
<dbReference type="PANTHER" id="PTHR44846:SF1">
    <property type="entry name" value="MANNOSYL-D-GLYCERATE TRANSPORT_METABOLISM SYSTEM REPRESSOR MNGR-RELATED"/>
    <property type="match status" value="1"/>
</dbReference>
<dbReference type="InterPro" id="IPR011663">
    <property type="entry name" value="UTRA"/>
</dbReference>